<dbReference type="GO" id="GO:0005743">
    <property type="term" value="C:mitochondrial inner membrane"/>
    <property type="evidence" value="ECO:0007669"/>
    <property type="project" value="UniProtKB-SubCell"/>
</dbReference>
<name>A0ABD6EI58_9BILA</name>
<dbReference type="Gene3D" id="1.20.5.2210">
    <property type="match status" value="1"/>
</dbReference>
<dbReference type="EMBL" id="JBGFUD010004375">
    <property type="protein sequence ID" value="MFH4979578.1"/>
    <property type="molecule type" value="Genomic_DNA"/>
</dbReference>
<evidence type="ECO:0000256" key="8">
    <source>
        <dbReference type="ARBA" id="ARBA00023136"/>
    </source>
</evidence>
<organism evidence="11 12">
    <name type="scientific">Gnathostoma spinigerum</name>
    <dbReference type="NCBI Taxonomy" id="75299"/>
    <lineage>
        <taxon>Eukaryota</taxon>
        <taxon>Metazoa</taxon>
        <taxon>Ecdysozoa</taxon>
        <taxon>Nematoda</taxon>
        <taxon>Chromadorea</taxon>
        <taxon>Rhabditida</taxon>
        <taxon>Spirurina</taxon>
        <taxon>Gnathostomatomorpha</taxon>
        <taxon>Gnathostomatoidea</taxon>
        <taxon>Gnathostomatidae</taxon>
        <taxon>Gnathostoma</taxon>
    </lineage>
</organism>
<dbReference type="PANTHER" id="PTHR12733">
    <property type="entry name" value="MITOCHONDRIAL ATP SYNTHASE B CHAIN"/>
    <property type="match status" value="1"/>
</dbReference>
<proteinExistence type="inferred from homology"/>
<evidence type="ECO:0000313" key="12">
    <source>
        <dbReference type="Proteomes" id="UP001608902"/>
    </source>
</evidence>
<protein>
    <recommendedName>
        <fullName evidence="9">ATP synthase subunit b</fullName>
    </recommendedName>
</protein>
<dbReference type="Pfam" id="PF05405">
    <property type="entry name" value="Mt_ATP-synt_B"/>
    <property type="match status" value="1"/>
</dbReference>
<keyword evidence="10" id="KW-1133">Transmembrane helix</keyword>
<evidence type="ECO:0000256" key="1">
    <source>
        <dbReference type="ARBA" id="ARBA00007479"/>
    </source>
</evidence>
<dbReference type="Proteomes" id="UP001608902">
    <property type="component" value="Unassembled WGS sequence"/>
</dbReference>
<accession>A0ABD6EI58</accession>
<evidence type="ECO:0000256" key="4">
    <source>
        <dbReference type="ARBA" id="ARBA00022781"/>
    </source>
</evidence>
<evidence type="ECO:0000313" key="11">
    <source>
        <dbReference type="EMBL" id="MFH4979578.1"/>
    </source>
</evidence>
<keyword evidence="5 9" id="KW-0999">Mitochondrion inner membrane</keyword>
<keyword evidence="10" id="KW-0812">Transmembrane</keyword>
<feature type="transmembrane region" description="Helical" evidence="10">
    <location>
        <begin position="128"/>
        <end position="149"/>
    </location>
</feature>
<comment type="subcellular location">
    <subcellularLocation>
        <location evidence="9">Mitochondrion</location>
    </subcellularLocation>
    <subcellularLocation>
        <location evidence="9">Mitochondrion inner membrane</location>
    </subcellularLocation>
</comment>
<dbReference type="InterPro" id="IPR008688">
    <property type="entry name" value="ATP_synth_Bsub_B/MI25"/>
</dbReference>
<keyword evidence="7 9" id="KW-0496">Mitochondrion</keyword>
<feature type="transmembrane region" description="Helical" evidence="10">
    <location>
        <begin position="161"/>
        <end position="181"/>
    </location>
</feature>
<reference evidence="11 12" key="1">
    <citation type="submission" date="2024-08" db="EMBL/GenBank/DDBJ databases">
        <title>Gnathostoma spinigerum genome.</title>
        <authorList>
            <person name="Gonzalez-Bertolin B."/>
            <person name="Monzon S."/>
            <person name="Zaballos A."/>
            <person name="Jimenez P."/>
            <person name="Dekumyoy P."/>
            <person name="Varona S."/>
            <person name="Cuesta I."/>
            <person name="Sumanam S."/>
            <person name="Adisakwattana P."/>
            <person name="Gasser R.B."/>
            <person name="Hernandez-Gonzalez A."/>
            <person name="Young N.D."/>
            <person name="Perteguer M.J."/>
        </authorList>
    </citation>
    <scope>NUCLEOTIDE SEQUENCE [LARGE SCALE GENOMIC DNA]</scope>
    <source>
        <strain evidence="11">AL3</strain>
        <tissue evidence="11">Liver</tissue>
    </source>
</reference>
<evidence type="ECO:0000256" key="9">
    <source>
        <dbReference type="RuleBase" id="RU368017"/>
    </source>
</evidence>
<keyword evidence="12" id="KW-1185">Reference proteome</keyword>
<evidence type="ECO:0000256" key="2">
    <source>
        <dbReference type="ARBA" id="ARBA00022448"/>
    </source>
</evidence>
<evidence type="ECO:0000256" key="6">
    <source>
        <dbReference type="ARBA" id="ARBA00023065"/>
    </source>
</evidence>
<evidence type="ECO:0000256" key="7">
    <source>
        <dbReference type="ARBA" id="ARBA00023128"/>
    </source>
</evidence>
<comment type="caution">
    <text evidence="11">The sequence shown here is derived from an EMBL/GenBank/DDBJ whole genome shotgun (WGS) entry which is preliminary data.</text>
</comment>
<dbReference type="PANTHER" id="PTHR12733:SF3">
    <property type="entry name" value="ATP SYNTHASE F(0) COMPLEX SUBUNIT B1, MITOCHONDRIAL"/>
    <property type="match status" value="1"/>
</dbReference>
<comment type="similarity">
    <text evidence="1 9">Belongs to the eukaryotic ATPase B chain family.</text>
</comment>
<evidence type="ECO:0000256" key="10">
    <source>
        <dbReference type="SAM" id="Phobius"/>
    </source>
</evidence>
<dbReference type="GO" id="GO:0015078">
    <property type="term" value="F:proton transmembrane transporter activity"/>
    <property type="evidence" value="ECO:0007669"/>
    <property type="project" value="UniProtKB-UniRule"/>
</dbReference>
<keyword evidence="6 9" id="KW-0406">Ion transport</keyword>
<keyword evidence="3 9" id="KW-0138">CF(0)</keyword>
<dbReference type="InterPro" id="IPR013837">
    <property type="entry name" value="ATP_synth_F0_suB"/>
</dbReference>
<evidence type="ECO:0000256" key="3">
    <source>
        <dbReference type="ARBA" id="ARBA00022547"/>
    </source>
</evidence>
<comment type="subunit">
    <text evidence="9">F-type ATPases have 2 components, CF(1) - the catalytic core - and CF(0) - the membrane proton channel. CF(1) and CF(0) have multiple subunits.</text>
</comment>
<dbReference type="GO" id="GO:0045259">
    <property type="term" value="C:proton-transporting ATP synthase complex"/>
    <property type="evidence" value="ECO:0007669"/>
    <property type="project" value="UniProtKB-KW"/>
</dbReference>
<gene>
    <name evidence="11" type="ORF">AB6A40_006287</name>
</gene>
<sequence length="313" mass="36393">MLSRLAQPSKLDGAVGIACVRFIRASSSLSSEAPPPPLRPEEMDDPGFFQKIILRFKGIPLKGEVHPPRSIFQDVDKEWFAPKVLPTVPRDYKEHPDRDLVNYPYPARRMYPPKTRMLMIPDSWMTPFYNVTGVSGPYLFFGGLLAFLINKEIYVLEEQAHMLVGWILFYLLLSRTIGYRLDNWLYGEYIKRMDHFKDLIKEDLKEATEFRQKSKAESHSLAALKTDFPIIFKENMALQLEAAYRQNVAKVASEMKRRLDFLRETDAARQRFIRSHMLNWITKGVRAEVESNKDKVKDKYLDSCISELKNLPV</sequence>
<keyword evidence="2 9" id="KW-0813">Transport</keyword>
<dbReference type="SUPFAM" id="SSF161060">
    <property type="entry name" value="ATP synthase B chain-like"/>
    <property type="match status" value="1"/>
</dbReference>
<comment type="function">
    <text evidence="9">Subunit b, of the mitochondrial membrane ATP synthase complex (F(1)F(0) ATP synthase or Complex V) that produces ATP from ADP in the presence of a proton gradient across the membrane which is generated by electron transport complexes of the respiratory chain. ATP synthase complex consist of a soluble F(1) head domain - the catalytic core - and a membrane F(1) domain - the membrane proton channel. These two domains are linked by a central stalk rotating inside the F(1) region and a stationary peripheral stalk. During catalysis, ATP synthesis in the catalytic domain of F(1) is coupled via a rotary mechanism of the central stalk subunits to proton translocation. In vivo, can only synthesize ATP although its ATP hydrolase activity can be activated artificially in vitro. Part of the complex F(0) domain. Part of the complex F(0) domain and the peripheric stalk, which acts as a stator to hold the catalytic alpha(3)beta(3) subcomplex and subunit a/ATP6 static relative to the rotary elements.</text>
</comment>
<evidence type="ECO:0000256" key="5">
    <source>
        <dbReference type="ARBA" id="ARBA00022792"/>
    </source>
</evidence>
<keyword evidence="8 9" id="KW-0472">Membrane</keyword>
<dbReference type="AlphaFoldDB" id="A0ABD6EI58"/>
<keyword evidence="4 9" id="KW-0375">Hydrogen ion transport</keyword>
<dbReference type="GO" id="GO:0015986">
    <property type="term" value="P:proton motive force-driven ATP synthesis"/>
    <property type="evidence" value="ECO:0007669"/>
    <property type="project" value="UniProtKB-UniRule"/>
</dbReference>